<keyword evidence="2" id="KW-0808">Transferase</keyword>
<dbReference type="Gene3D" id="1.10.510.10">
    <property type="entry name" value="Transferase(Phosphotransferase) domain 1"/>
    <property type="match status" value="2"/>
</dbReference>
<keyword evidence="3" id="KW-0547">Nucleotide-binding</keyword>
<dbReference type="PROSITE" id="PS50011">
    <property type="entry name" value="PROTEIN_KINASE_DOM"/>
    <property type="match status" value="1"/>
</dbReference>
<evidence type="ECO:0000256" key="1">
    <source>
        <dbReference type="ARBA" id="ARBA00022527"/>
    </source>
</evidence>
<dbReference type="InterPro" id="IPR001245">
    <property type="entry name" value="Ser-Thr/Tyr_kinase_cat_dom"/>
</dbReference>
<dbReference type="GO" id="GO:0005524">
    <property type="term" value="F:ATP binding"/>
    <property type="evidence" value="ECO:0007669"/>
    <property type="project" value="UniProtKB-KW"/>
</dbReference>
<dbReference type="PANTHER" id="PTHR11584:SF394">
    <property type="entry name" value="APOPTOTIC SIGNAL-REGULATING KINASE 1, ISOFORM C"/>
    <property type="match status" value="1"/>
</dbReference>
<keyword evidence="9" id="KW-1185">Reference proteome</keyword>
<evidence type="ECO:0000256" key="4">
    <source>
        <dbReference type="ARBA" id="ARBA00022777"/>
    </source>
</evidence>
<feature type="region of interest" description="Disordered" evidence="6">
    <location>
        <begin position="246"/>
        <end position="274"/>
    </location>
</feature>
<accession>A0A3P7J720</accession>
<organism evidence="8 9">
    <name type="scientific">Strongylus vulgaris</name>
    <name type="common">Blood worm</name>
    <dbReference type="NCBI Taxonomy" id="40348"/>
    <lineage>
        <taxon>Eukaryota</taxon>
        <taxon>Metazoa</taxon>
        <taxon>Ecdysozoa</taxon>
        <taxon>Nematoda</taxon>
        <taxon>Chromadorea</taxon>
        <taxon>Rhabditida</taxon>
        <taxon>Rhabditina</taxon>
        <taxon>Rhabditomorpha</taxon>
        <taxon>Strongyloidea</taxon>
        <taxon>Strongylidae</taxon>
        <taxon>Strongylus</taxon>
    </lineage>
</organism>
<dbReference type="InterPro" id="IPR008271">
    <property type="entry name" value="Ser/Thr_kinase_AS"/>
</dbReference>
<dbReference type="GO" id="GO:0004674">
    <property type="term" value="F:protein serine/threonine kinase activity"/>
    <property type="evidence" value="ECO:0007669"/>
    <property type="project" value="UniProtKB-KW"/>
</dbReference>
<keyword evidence="1" id="KW-0723">Serine/threonine-protein kinase</keyword>
<proteinExistence type="predicted"/>
<keyword evidence="5" id="KW-0067">ATP-binding</keyword>
<dbReference type="Pfam" id="PF00069">
    <property type="entry name" value="Pkinase"/>
    <property type="match status" value="1"/>
</dbReference>
<dbReference type="GO" id="GO:0006950">
    <property type="term" value="P:response to stress"/>
    <property type="evidence" value="ECO:0007669"/>
    <property type="project" value="UniProtKB-ARBA"/>
</dbReference>
<evidence type="ECO:0000259" key="7">
    <source>
        <dbReference type="PROSITE" id="PS50011"/>
    </source>
</evidence>
<protein>
    <recommendedName>
        <fullName evidence="7">Protein kinase domain-containing protein</fullName>
    </recommendedName>
</protein>
<dbReference type="Pfam" id="PF07714">
    <property type="entry name" value="PK_Tyr_Ser-Thr"/>
    <property type="match status" value="1"/>
</dbReference>
<dbReference type="PROSITE" id="PS00108">
    <property type="entry name" value="PROTEIN_KINASE_ST"/>
    <property type="match status" value="1"/>
</dbReference>
<dbReference type="Proteomes" id="UP000270094">
    <property type="component" value="Unassembled WGS sequence"/>
</dbReference>
<evidence type="ECO:0000256" key="5">
    <source>
        <dbReference type="ARBA" id="ARBA00022840"/>
    </source>
</evidence>
<evidence type="ECO:0000256" key="2">
    <source>
        <dbReference type="ARBA" id="ARBA00022679"/>
    </source>
</evidence>
<reference evidence="8 9" key="1">
    <citation type="submission" date="2018-11" db="EMBL/GenBank/DDBJ databases">
        <authorList>
            <consortium name="Pathogen Informatics"/>
        </authorList>
    </citation>
    <scope>NUCLEOTIDE SEQUENCE [LARGE SCALE GENOMIC DNA]</scope>
</reference>
<dbReference type="OrthoDB" id="1043025at2759"/>
<dbReference type="PANTHER" id="PTHR11584">
    <property type="entry name" value="SERINE/THREONINE PROTEIN KINASE"/>
    <property type="match status" value="1"/>
</dbReference>
<dbReference type="InterPro" id="IPR011009">
    <property type="entry name" value="Kinase-like_dom_sf"/>
</dbReference>
<sequence length="274" mass="30217">MMEYCSEGTLERICREGLDEELVRRYTNSLLKAVAYMHSQKVVHRDIKPANIFLDLHCVLKLGDFGCSVRLREQATVYGEIAEYAGTVPYMPANIFLDLHCVLKLGDFGCSVRLREQATVYGEIAEYAGTVPYMAPEVLTYGGMAEDGRYRGYGRAVDIWSIGCVVLQMSTGRAPWPDMHPFQITMRVCQGGLPAYPVPIGPLLKHFLDSCFVFDPDKRKSAQQLLQDPFANLHVDSDSVLQSVTQLDSSADESIDPASASGSGGSTRDNTNSG</sequence>
<evidence type="ECO:0000313" key="8">
    <source>
        <dbReference type="EMBL" id="VDM81071.1"/>
    </source>
</evidence>
<feature type="domain" description="Protein kinase" evidence="7">
    <location>
        <begin position="1"/>
        <end position="231"/>
    </location>
</feature>
<evidence type="ECO:0000256" key="3">
    <source>
        <dbReference type="ARBA" id="ARBA00022741"/>
    </source>
</evidence>
<evidence type="ECO:0000256" key="6">
    <source>
        <dbReference type="SAM" id="MobiDB-lite"/>
    </source>
</evidence>
<dbReference type="AlphaFoldDB" id="A0A3P7J720"/>
<dbReference type="SMART" id="SM00220">
    <property type="entry name" value="S_TKc"/>
    <property type="match status" value="1"/>
</dbReference>
<dbReference type="EMBL" id="UYYB01111298">
    <property type="protein sequence ID" value="VDM81071.1"/>
    <property type="molecule type" value="Genomic_DNA"/>
</dbReference>
<name>A0A3P7J720_STRVU</name>
<gene>
    <name evidence="8" type="ORF">SVUK_LOCUS16069</name>
</gene>
<dbReference type="InterPro" id="IPR000719">
    <property type="entry name" value="Prot_kinase_dom"/>
</dbReference>
<keyword evidence="4" id="KW-0418">Kinase</keyword>
<dbReference type="SUPFAM" id="SSF56112">
    <property type="entry name" value="Protein kinase-like (PK-like)"/>
    <property type="match status" value="2"/>
</dbReference>
<evidence type="ECO:0000313" key="9">
    <source>
        <dbReference type="Proteomes" id="UP000270094"/>
    </source>
</evidence>